<comment type="similarity">
    <text evidence="2">Belongs to the tyrosinase family.</text>
</comment>
<dbReference type="InterPro" id="IPR014756">
    <property type="entry name" value="Ig_E-set"/>
</dbReference>
<dbReference type="GO" id="GO:0046872">
    <property type="term" value="F:metal ion binding"/>
    <property type="evidence" value="ECO:0007669"/>
    <property type="project" value="UniProtKB-KW"/>
</dbReference>
<evidence type="ECO:0000256" key="4">
    <source>
        <dbReference type="ARBA" id="ARBA00023002"/>
    </source>
</evidence>
<feature type="region of interest" description="Disordered" evidence="6">
    <location>
        <begin position="95"/>
        <end position="122"/>
    </location>
</feature>
<keyword evidence="4" id="KW-0560">Oxidoreductase</keyword>
<name>A0A2S2P279_SCHGA</name>
<dbReference type="Pfam" id="PF03723">
    <property type="entry name" value="Hemocyanin_C"/>
    <property type="match status" value="1"/>
</dbReference>
<sequence>MLIPKGSFEGYQCQLFVMVSNGANDQVESAQDSQSCDNASSYCGIRNSRYPDARSMGYPFDRTPRDGVVTLQQFLTPNMAVQDVRIRFANRTVAPLQNRVGSQQAQPPKTQPSKPASGANWN</sequence>
<evidence type="ECO:0000256" key="2">
    <source>
        <dbReference type="ARBA" id="ARBA00009928"/>
    </source>
</evidence>
<dbReference type="Gene3D" id="2.60.40.1520">
    <property type="entry name" value="Hemocyanin, C-terminal domain"/>
    <property type="match status" value="1"/>
</dbReference>
<dbReference type="InterPro" id="IPR005203">
    <property type="entry name" value="Hemocyanin_C"/>
</dbReference>
<dbReference type="PANTHER" id="PTHR11511:SF4">
    <property type="entry name" value="PHENOLOXIDASE 2-RELATED"/>
    <property type="match status" value="1"/>
</dbReference>
<dbReference type="PANTHER" id="PTHR11511">
    <property type="entry name" value="LARVAL STORAGE PROTEIN/PHENOLOXIDASE"/>
    <property type="match status" value="1"/>
</dbReference>
<keyword evidence="3" id="KW-0479">Metal-binding</keyword>
<gene>
    <name evidence="8" type="primary">proPo-A3_5</name>
    <name evidence="8" type="ORF">g.73035</name>
</gene>
<dbReference type="SUPFAM" id="SSF81296">
    <property type="entry name" value="E set domains"/>
    <property type="match status" value="1"/>
</dbReference>
<evidence type="ECO:0000313" key="8">
    <source>
        <dbReference type="EMBL" id="MBY23484.1"/>
    </source>
</evidence>
<keyword evidence="5" id="KW-0186">Copper</keyword>
<dbReference type="InterPro" id="IPR013788">
    <property type="entry name" value="Hemocyanin/hexamerin"/>
</dbReference>
<comment type="cofactor">
    <cofactor evidence="1">
        <name>Cu(2+)</name>
        <dbReference type="ChEBI" id="CHEBI:29036"/>
    </cofactor>
</comment>
<proteinExistence type="inferred from homology"/>
<evidence type="ECO:0000256" key="1">
    <source>
        <dbReference type="ARBA" id="ARBA00001973"/>
    </source>
</evidence>
<evidence type="ECO:0000256" key="3">
    <source>
        <dbReference type="ARBA" id="ARBA00022723"/>
    </source>
</evidence>
<dbReference type="EMBL" id="GGMR01010865">
    <property type="protein sequence ID" value="MBY23484.1"/>
    <property type="molecule type" value="Transcribed_RNA"/>
</dbReference>
<dbReference type="AlphaFoldDB" id="A0A2S2P279"/>
<evidence type="ECO:0000259" key="7">
    <source>
        <dbReference type="Pfam" id="PF03723"/>
    </source>
</evidence>
<feature type="domain" description="Hemocyanin C-terminal" evidence="7">
    <location>
        <begin position="1"/>
        <end position="88"/>
    </location>
</feature>
<dbReference type="InterPro" id="IPR037020">
    <property type="entry name" value="Hemocyanin_C_sf"/>
</dbReference>
<protein>
    <submittedName>
        <fullName evidence="8">Phenoloxidase subunit A3</fullName>
    </submittedName>
</protein>
<dbReference type="GO" id="GO:0016491">
    <property type="term" value="F:oxidoreductase activity"/>
    <property type="evidence" value="ECO:0007669"/>
    <property type="project" value="UniProtKB-KW"/>
</dbReference>
<reference evidence="8" key="1">
    <citation type="submission" date="2018-04" db="EMBL/GenBank/DDBJ databases">
        <title>Transcriptome of Schizaphis graminum biotype I.</title>
        <authorList>
            <person name="Scully E.D."/>
            <person name="Geib S.M."/>
            <person name="Palmer N.A."/>
            <person name="Koch K."/>
            <person name="Bradshaw J."/>
            <person name="Heng-Moss T."/>
            <person name="Sarath G."/>
        </authorList>
    </citation>
    <scope>NUCLEOTIDE SEQUENCE</scope>
</reference>
<organism evidence="8">
    <name type="scientific">Schizaphis graminum</name>
    <name type="common">Green bug aphid</name>
    <dbReference type="NCBI Taxonomy" id="13262"/>
    <lineage>
        <taxon>Eukaryota</taxon>
        <taxon>Metazoa</taxon>
        <taxon>Ecdysozoa</taxon>
        <taxon>Arthropoda</taxon>
        <taxon>Hexapoda</taxon>
        <taxon>Insecta</taxon>
        <taxon>Pterygota</taxon>
        <taxon>Neoptera</taxon>
        <taxon>Paraneoptera</taxon>
        <taxon>Hemiptera</taxon>
        <taxon>Sternorrhyncha</taxon>
        <taxon>Aphidomorpha</taxon>
        <taxon>Aphidoidea</taxon>
        <taxon>Aphididae</taxon>
        <taxon>Aphidini</taxon>
        <taxon>Schizaphis</taxon>
    </lineage>
</organism>
<accession>A0A2S2P279</accession>
<feature type="compositionally biased region" description="Polar residues" evidence="6">
    <location>
        <begin position="99"/>
        <end position="122"/>
    </location>
</feature>
<evidence type="ECO:0000256" key="6">
    <source>
        <dbReference type="SAM" id="MobiDB-lite"/>
    </source>
</evidence>
<evidence type="ECO:0000256" key="5">
    <source>
        <dbReference type="ARBA" id="ARBA00023008"/>
    </source>
</evidence>